<feature type="signal peptide" evidence="1">
    <location>
        <begin position="1"/>
        <end position="26"/>
    </location>
</feature>
<comment type="caution">
    <text evidence="2">The sequence shown here is derived from an EMBL/GenBank/DDBJ whole genome shotgun (WGS) entry which is preliminary data.</text>
</comment>
<keyword evidence="1" id="KW-0732">Signal</keyword>
<dbReference type="Gene3D" id="3.40.30.10">
    <property type="entry name" value="Glutaredoxin"/>
    <property type="match status" value="1"/>
</dbReference>
<gene>
    <name evidence="2" type="ORF">PMH09_19090</name>
</gene>
<protein>
    <submittedName>
        <fullName evidence="2">Thylakoid membrane photosystem I accumulation factor</fullName>
    </submittedName>
</protein>
<dbReference type="NCBIfam" id="NF038096">
    <property type="entry name" value="thylak_slr1796"/>
    <property type="match status" value="1"/>
</dbReference>
<evidence type="ECO:0000313" key="2">
    <source>
        <dbReference type="EMBL" id="MDJ1185297.1"/>
    </source>
</evidence>
<sequence length="182" mass="20648">MFRSCLLLAVIGWMWLFGLSSPAAMAAIDKDTFDGNIFALYGGNGSLVPPRISFPNSLQQDRATLLIFYLDDSRDCKQYTTVVSQLQAYYGRIVDFVPLSVDQIIFDSPDDSTSPAYYYRGQIPQTIIFDRQGNRIFDEVGRIPFETVDTALRELFDFPPRENSTPRIPKAVNELNLELTQN</sequence>
<name>A0ABT7C1G3_9CYAN</name>
<keyword evidence="3" id="KW-1185">Reference proteome</keyword>
<evidence type="ECO:0000256" key="1">
    <source>
        <dbReference type="SAM" id="SignalP"/>
    </source>
</evidence>
<evidence type="ECO:0000313" key="3">
    <source>
        <dbReference type="Proteomes" id="UP001232992"/>
    </source>
</evidence>
<feature type="chain" id="PRO_5047295630" evidence="1">
    <location>
        <begin position="27"/>
        <end position="182"/>
    </location>
</feature>
<dbReference type="EMBL" id="JAQOSQ010000030">
    <property type="protein sequence ID" value="MDJ1185297.1"/>
    <property type="molecule type" value="Genomic_DNA"/>
</dbReference>
<dbReference type="Proteomes" id="UP001232992">
    <property type="component" value="Unassembled WGS sequence"/>
</dbReference>
<organism evidence="2 3">
    <name type="scientific">Roseofilum casamattae BLCC-M143</name>
    <dbReference type="NCBI Taxonomy" id="3022442"/>
    <lineage>
        <taxon>Bacteria</taxon>
        <taxon>Bacillati</taxon>
        <taxon>Cyanobacteriota</taxon>
        <taxon>Cyanophyceae</taxon>
        <taxon>Desertifilales</taxon>
        <taxon>Desertifilaceae</taxon>
        <taxon>Roseofilum</taxon>
        <taxon>Roseofilum casamattae</taxon>
    </lineage>
</organism>
<accession>A0ABT7C1G3</accession>
<reference evidence="2 3" key="1">
    <citation type="submission" date="2023-01" db="EMBL/GenBank/DDBJ databases">
        <title>Novel diversity within Roseofilum (Cyanobacteria; Desertifilaceae) from marine benthic mats with descriptions of four novel species.</title>
        <authorList>
            <person name="Wang Y."/>
            <person name="Berthold D.E."/>
            <person name="Hu J."/>
            <person name="Lefler F.W."/>
            <person name="Laughinghouse H.D. IV."/>
        </authorList>
    </citation>
    <scope>NUCLEOTIDE SEQUENCE [LARGE SCALE GENOMIC DNA]</scope>
    <source>
        <strain evidence="2 3">BLCC-M143</strain>
    </source>
</reference>
<dbReference type="SUPFAM" id="SSF52833">
    <property type="entry name" value="Thioredoxin-like"/>
    <property type="match status" value="1"/>
</dbReference>
<dbReference type="InterPro" id="IPR048069">
    <property type="entry name" value="Thylak_slr1796"/>
</dbReference>
<proteinExistence type="predicted"/>
<dbReference type="InterPro" id="IPR036249">
    <property type="entry name" value="Thioredoxin-like_sf"/>
</dbReference>